<reference evidence="4" key="1">
    <citation type="submission" date="2019-12" db="EMBL/GenBank/DDBJ databases">
        <authorList>
            <person name="Scholes J."/>
        </authorList>
    </citation>
    <scope>NUCLEOTIDE SEQUENCE</scope>
</reference>
<accession>A0A9N7R4U6</accession>
<evidence type="ECO:0000313" key="4">
    <source>
        <dbReference type="EMBL" id="CAA0811117.1"/>
    </source>
</evidence>
<dbReference type="PANTHER" id="PTHR23272">
    <property type="entry name" value="BED FINGER-RELATED"/>
    <property type="match status" value="1"/>
</dbReference>
<dbReference type="Pfam" id="PF05699">
    <property type="entry name" value="Dimer_Tnp_hAT"/>
    <property type="match status" value="1"/>
</dbReference>
<dbReference type="AlphaFoldDB" id="A0A9N7R4U6"/>
<evidence type="ECO:0000259" key="3">
    <source>
        <dbReference type="Pfam" id="PF14372"/>
    </source>
</evidence>
<dbReference type="EMBL" id="CACSLK010007779">
    <property type="protein sequence ID" value="CAA0811117.1"/>
    <property type="molecule type" value="Genomic_DNA"/>
</dbReference>
<sequence>MVGHGERPTSSQHVDMPPENSPTLSLPISVDMHTSQDEMSPPVTPRTLDENETATKSGELYGNLKAEIWKEFIYVPSPHTSEVLCEALTGCLLDWSLNRKLSTITLDNCSTNDAMMRLLLEKLPSNSLLCGGKLLHMRCAAHILNLVVQDGLRVIGKTIEKVRDNVSYWTATPKRTEKFEESARQLRVELGTEYPTANLYFPKICEIKLALNNWISCGIGEVESMAIEMLAKFNNYWSDVHGIMGVVTVLDPRYKCVLLEYYFPMIYGTNGEFEVDENLDVCRELVQQYEAKEKRCSDRSGLLDPNFSNDPSLSGYDLYASQRKRKVTKSELDLYLDEDVLPRTPDFDVLSWWNSNKGKYPILHQIARDILGIPVSMVASDSAFSTSGRLISPHRSRLHPTTIEALMCSQSWMQCEQGNSL</sequence>
<dbReference type="InterPro" id="IPR025525">
    <property type="entry name" value="hAT-like_transposase_RNase-H"/>
</dbReference>
<comment type="caution">
    <text evidence="4">The sequence shown here is derived from an EMBL/GenBank/DDBJ whole genome shotgun (WGS) entry which is preliminary data.</text>
</comment>
<name>A0A9N7R4U6_STRHE</name>
<dbReference type="InterPro" id="IPR012337">
    <property type="entry name" value="RNaseH-like_sf"/>
</dbReference>
<dbReference type="GO" id="GO:0046983">
    <property type="term" value="F:protein dimerization activity"/>
    <property type="evidence" value="ECO:0007669"/>
    <property type="project" value="InterPro"/>
</dbReference>
<evidence type="ECO:0000259" key="2">
    <source>
        <dbReference type="Pfam" id="PF05699"/>
    </source>
</evidence>
<dbReference type="OrthoDB" id="910378at2759"/>
<feature type="domain" description="HAT C-terminal dimerisation" evidence="2">
    <location>
        <begin position="331"/>
        <end position="413"/>
    </location>
</feature>
<dbReference type="Proteomes" id="UP001153555">
    <property type="component" value="Unassembled WGS sequence"/>
</dbReference>
<keyword evidence="5" id="KW-1185">Reference proteome</keyword>
<protein>
    <submittedName>
        <fullName evidence="4">Zinc finger BED domain-containing protein DAYSLEEPER</fullName>
    </submittedName>
</protein>
<dbReference type="Pfam" id="PF14372">
    <property type="entry name" value="hAT-like_RNase-H"/>
    <property type="match status" value="1"/>
</dbReference>
<feature type="domain" description="hAT-like transposase RNase-H fold" evidence="3">
    <location>
        <begin position="191"/>
        <end position="289"/>
    </location>
</feature>
<evidence type="ECO:0000313" key="5">
    <source>
        <dbReference type="Proteomes" id="UP001153555"/>
    </source>
</evidence>
<dbReference type="PANTHER" id="PTHR23272:SF179">
    <property type="entry name" value="ZINC FINGER BED DOMAIN-CONTAINING PROTEIN RICESLEEPER 2-LIKE ISOFORM X1"/>
    <property type="match status" value="1"/>
</dbReference>
<dbReference type="InterPro" id="IPR008906">
    <property type="entry name" value="HATC_C_dom"/>
</dbReference>
<feature type="region of interest" description="Disordered" evidence="1">
    <location>
        <begin position="1"/>
        <end position="55"/>
    </location>
</feature>
<evidence type="ECO:0000256" key="1">
    <source>
        <dbReference type="SAM" id="MobiDB-lite"/>
    </source>
</evidence>
<gene>
    <name evidence="4" type="ORF">SHERM_00143</name>
</gene>
<proteinExistence type="predicted"/>
<dbReference type="GO" id="GO:0003677">
    <property type="term" value="F:DNA binding"/>
    <property type="evidence" value="ECO:0007669"/>
    <property type="project" value="InterPro"/>
</dbReference>
<organism evidence="4 5">
    <name type="scientific">Striga hermonthica</name>
    <name type="common">Purple witchweed</name>
    <name type="synonym">Buchnera hermonthica</name>
    <dbReference type="NCBI Taxonomy" id="68872"/>
    <lineage>
        <taxon>Eukaryota</taxon>
        <taxon>Viridiplantae</taxon>
        <taxon>Streptophyta</taxon>
        <taxon>Embryophyta</taxon>
        <taxon>Tracheophyta</taxon>
        <taxon>Spermatophyta</taxon>
        <taxon>Magnoliopsida</taxon>
        <taxon>eudicotyledons</taxon>
        <taxon>Gunneridae</taxon>
        <taxon>Pentapetalae</taxon>
        <taxon>asterids</taxon>
        <taxon>lamiids</taxon>
        <taxon>Lamiales</taxon>
        <taxon>Orobanchaceae</taxon>
        <taxon>Buchnereae</taxon>
        <taxon>Striga</taxon>
    </lineage>
</organism>
<dbReference type="SUPFAM" id="SSF53098">
    <property type="entry name" value="Ribonuclease H-like"/>
    <property type="match status" value="1"/>
</dbReference>